<evidence type="ECO:0000313" key="4">
    <source>
        <dbReference type="Proteomes" id="UP000515563"/>
    </source>
</evidence>
<dbReference type="GO" id="GO:0016788">
    <property type="term" value="F:hydrolase activity, acting on ester bonds"/>
    <property type="evidence" value="ECO:0007669"/>
    <property type="project" value="InterPro"/>
</dbReference>
<reference evidence="4" key="1">
    <citation type="submission" date="2019-09" db="EMBL/GenBank/DDBJ databases">
        <title>Antimicrobial potential of Antarctic Bacteria.</title>
        <authorList>
            <person name="Benaud N."/>
            <person name="Edwards R.J."/>
            <person name="Ferrari B.C."/>
        </authorList>
    </citation>
    <scope>NUCLEOTIDE SEQUENCE [LARGE SCALE GENOMIC DNA]</scope>
    <source>
        <strain evidence="4">SPB151</strain>
    </source>
</reference>
<keyword evidence="4" id="KW-1185">Reference proteome</keyword>
<reference evidence="3 4" key="2">
    <citation type="journal article" date="2020" name="Microbiol. Resour. Announc.">
        <title>Antarctic desert soil bacteria exhibit high novel natural product potential, evaluated through long-read genome sequencing and comparative genomics.</title>
        <authorList>
            <person name="Benaud N."/>
            <person name="Edwards R.J."/>
            <person name="Amos T.G."/>
            <person name="D'Agostino P.M."/>
            <person name="Gutierrez-Chavez C."/>
            <person name="Montgomery K."/>
            <person name="Nicetic I."/>
            <person name="Ferrari B.C."/>
        </authorList>
    </citation>
    <scope>NUCLEOTIDE SEQUENCE [LARGE SCALE GENOMIC DNA]</scope>
    <source>
        <strain evidence="3 4">SPB151</strain>
    </source>
</reference>
<proteinExistence type="predicted"/>
<keyword evidence="1" id="KW-0378">Hydrolase</keyword>
<evidence type="ECO:0000256" key="2">
    <source>
        <dbReference type="SAM" id="MobiDB-lite"/>
    </source>
</evidence>
<dbReference type="KEGG" id="kqi:F1D05_01205"/>
<organism evidence="3 4">
    <name type="scientific">Kribbella qitaiheensis</name>
    <dbReference type="NCBI Taxonomy" id="1544730"/>
    <lineage>
        <taxon>Bacteria</taxon>
        <taxon>Bacillati</taxon>
        <taxon>Actinomycetota</taxon>
        <taxon>Actinomycetes</taxon>
        <taxon>Propionibacteriales</taxon>
        <taxon>Kribbellaceae</taxon>
        <taxon>Kribbella</taxon>
    </lineage>
</organism>
<accession>A0A7G6WS03</accession>
<feature type="region of interest" description="Disordered" evidence="2">
    <location>
        <begin position="26"/>
        <end position="68"/>
    </location>
</feature>
<evidence type="ECO:0000256" key="1">
    <source>
        <dbReference type="ARBA" id="ARBA00022801"/>
    </source>
</evidence>
<dbReference type="Proteomes" id="UP000515563">
    <property type="component" value="Chromosome"/>
</dbReference>
<protein>
    <submittedName>
        <fullName evidence="3">Phosphoesterase</fullName>
    </submittedName>
</protein>
<dbReference type="GO" id="GO:0009395">
    <property type="term" value="P:phospholipid catabolic process"/>
    <property type="evidence" value="ECO:0007669"/>
    <property type="project" value="TreeGrafter"/>
</dbReference>
<feature type="compositionally biased region" description="Low complexity" evidence="2">
    <location>
        <begin position="31"/>
        <end position="41"/>
    </location>
</feature>
<name>A0A7G6WS03_9ACTN</name>
<dbReference type="Pfam" id="PF04185">
    <property type="entry name" value="Phosphoesterase"/>
    <property type="match status" value="1"/>
</dbReference>
<dbReference type="PANTHER" id="PTHR31956">
    <property type="entry name" value="NON-SPECIFIC PHOSPHOLIPASE C4-RELATED"/>
    <property type="match status" value="1"/>
</dbReference>
<feature type="compositionally biased region" description="Basic and acidic residues" evidence="2">
    <location>
        <begin position="42"/>
        <end position="52"/>
    </location>
</feature>
<dbReference type="PANTHER" id="PTHR31956:SF8">
    <property type="entry name" value="ACID PHOSPHATASE PHOA (AFU_ORTHOLOGUE AFUA_1G03570)"/>
    <property type="match status" value="1"/>
</dbReference>
<dbReference type="InterPro" id="IPR007312">
    <property type="entry name" value="Phosphoesterase"/>
</dbReference>
<dbReference type="AlphaFoldDB" id="A0A7G6WS03"/>
<dbReference type="EMBL" id="CP043661">
    <property type="protein sequence ID" value="QNE16768.1"/>
    <property type="molecule type" value="Genomic_DNA"/>
</dbReference>
<evidence type="ECO:0000313" key="3">
    <source>
        <dbReference type="EMBL" id="QNE16768.1"/>
    </source>
</evidence>
<dbReference type="RefSeq" id="WP_185445453.1">
    <property type="nucleotide sequence ID" value="NZ_CP043661.1"/>
</dbReference>
<gene>
    <name evidence="3" type="ORF">F1D05_01205</name>
</gene>
<sequence length="334" mass="35268">MALAGLIRGGIVTLVIATAVACGGHTARQDTSSQPSSAPTTPRKEVISKDDTCPPAPPAEPVPPSPHPGKVTKILLVVLENKNPCASTKGMPYLAALADKYAKAGLYYAMAHPSLPNYLSLAGGSTFGIRDDRSPAAHKLTGPSVFGQVLEAGEIAKTYAEDMKSNCQLEQGKNDPYAVRHNPWLYFASDTERQGCQQYDVPAGTVTEGEFHDDVANGTLPTFGLLAPNLCDDAHDCPLGSANTWLTKWFAPLLAGPDFASGHLLVLITFDEDDKHAGNRVLTVAVNPSLHHLVIGTRLDHLATSKAVSTLVSAPPLREAAKAPDLFTALGLAH</sequence>
<feature type="compositionally biased region" description="Pro residues" evidence="2">
    <location>
        <begin position="54"/>
        <end position="67"/>
    </location>
</feature>